<dbReference type="AlphaFoldDB" id="A0A2P6PN39"/>
<evidence type="ECO:0000313" key="1">
    <source>
        <dbReference type="EMBL" id="PRQ23322.1"/>
    </source>
</evidence>
<keyword evidence="2" id="KW-1185">Reference proteome</keyword>
<dbReference type="Proteomes" id="UP000238479">
    <property type="component" value="Chromosome 6"/>
</dbReference>
<dbReference type="STRING" id="74649.A0A2P6PN39"/>
<reference evidence="1 2" key="1">
    <citation type="journal article" date="2018" name="Nat. Genet.">
        <title>The Rosa genome provides new insights in the design of modern roses.</title>
        <authorList>
            <person name="Bendahmane M."/>
        </authorList>
    </citation>
    <scope>NUCLEOTIDE SEQUENCE [LARGE SCALE GENOMIC DNA]</scope>
    <source>
        <strain evidence="2">cv. Old Blush</strain>
    </source>
</reference>
<gene>
    <name evidence="1" type="ORF">RchiOBHm_Chr6g0260081</name>
</gene>
<comment type="caution">
    <text evidence="1">The sequence shown here is derived from an EMBL/GenBank/DDBJ whole genome shotgun (WGS) entry which is preliminary data.</text>
</comment>
<name>A0A2P6PN39_ROSCH</name>
<accession>A0A2P6PN39</accession>
<evidence type="ECO:0000313" key="2">
    <source>
        <dbReference type="Proteomes" id="UP000238479"/>
    </source>
</evidence>
<proteinExistence type="predicted"/>
<sequence>MYSNFKKAITQIFNEYLHWAVEIRIILDYDWPGPASNGDAVVVTSLKTNPEDSRGGNGEDPEQAMLRTRLNLPVKFLQFFTECWDFCFSYCRNPKIPQFPRDE</sequence>
<organism evidence="1 2">
    <name type="scientific">Rosa chinensis</name>
    <name type="common">China rose</name>
    <dbReference type="NCBI Taxonomy" id="74649"/>
    <lineage>
        <taxon>Eukaryota</taxon>
        <taxon>Viridiplantae</taxon>
        <taxon>Streptophyta</taxon>
        <taxon>Embryophyta</taxon>
        <taxon>Tracheophyta</taxon>
        <taxon>Spermatophyta</taxon>
        <taxon>Magnoliopsida</taxon>
        <taxon>eudicotyledons</taxon>
        <taxon>Gunneridae</taxon>
        <taxon>Pentapetalae</taxon>
        <taxon>rosids</taxon>
        <taxon>fabids</taxon>
        <taxon>Rosales</taxon>
        <taxon>Rosaceae</taxon>
        <taxon>Rosoideae</taxon>
        <taxon>Rosoideae incertae sedis</taxon>
        <taxon>Rosa</taxon>
    </lineage>
</organism>
<dbReference type="Gramene" id="PRQ23322">
    <property type="protein sequence ID" value="PRQ23322"/>
    <property type="gene ID" value="RchiOBHm_Chr6g0260081"/>
</dbReference>
<dbReference type="EMBL" id="PDCK01000044">
    <property type="protein sequence ID" value="PRQ23322.1"/>
    <property type="molecule type" value="Genomic_DNA"/>
</dbReference>
<protein>
    <submittedName>
        <fullName evidence="1">Uncharacterized protein</fullName>
    </submittedName>
</protein>